<dbReference type="RefSeq" id="WP_111432221.1">
    <property type="nucleotide sequence ID" value="NZ_JACIGG010000001.1"/>
</dbReference>
<evidence type="ECO:0000313" key="1">
    <source>
        <dbReference type="EMBL" id="RAI29967.1"/>
    </source>
</evidence>
<gene>
    <name evidence="1" type="ORF">CH339_00045</name>
</gene>
<dbReference type="AlphaFoldDB" id="A0A327JUR1"/>
<comment type="caution">
    <text evidence="1">The sequence shown here is derived from an EMBL/GenBank/DDBJ whole genome shotgun (WGS) entry which is preliminary data.</text>
</comment>
<evidence type="ECO:0000313" key="2">
    <source>
        <dbReference type="Proteomes" id="UP000249299"/>
    </source>
</evidence>
<name>A0A327JUR1_9HYPH</name>
<sequence>MNCIPCPKGDICPLREAGGTLRIPERLVGIGFRCWMAGFATCDINCWEAGWRIYRDRLGADAAKGAITELSCWVRALSAAASRQIEFYPFYDPFDGVAFCRDERLGIAMIAAGQHETEEAVRGVAATLLGTPDADEVVKTACDFAAVLGAAGMTLEPRQDQQALRPAP</sequence>
<proteinExistence type="predicted"/>
<dbReference type="EMBL" id="NPEV01000001">
    <property type="protein sequence ID" value="RAI29967.1"/>
    <property type="molecule type" value="Genomic_DNA"/>
</dbReference>
<dbReference type="OrthoDB" id="7867040at2"/>
<protein>
    <submittedName>
        <fullName evidence="1">Uncharacterized protein</fullName>
    </submittedName>
</protein>
<keyword evidence="2" id="KW-1185">Reference proteome</keyword>
<organism evidence="1 2">
    <name type="scientific">Rhodobium orientis</name>
    <dbReference type="NCBI Taxonomy" id="34017"/>
    <lineage>
        <taxon>Bacteria</taxon>
        <taxon>Pseudomonadati</taxon>
        <taxon>Pseudomonadota</taxon>
        <taxon>Alphaproteobacteria</taxon>
        <taxon>Hyphomicrobiales</taxon>
        <taxon>Rhodobiaceae</taxon>
        <taxon>Rhodobium</taxon>
    </lineage>
</organism>
<accession>A0A327JUR1</accession>
<dbReference type="Proteomes" id="UP000249299">
    <property type="component" value="Unassembled WGS sequence"/>
</dbReference>
<reference evidence="1 2" key="1">
    <citation type="submission" date="2017-07" db="EMBL/GenBank/DDBJ databases">
        <title>Draft Genome Sequences of Select Purple Nonsulfur Bacteria.</title>
        <authorList>
            <person name="Lasarre B."/>
            <person name="Mckinlay J.B."/>
        </authorList>
    </citation>
    <scope>NUCLEOTIDE SEQUENCE [LARGE SCALE GENOMIC DNA]</scope>
    <source>
        <strain evidence="1 2">DSM 11290</strain>
    </source>
</reference>